<organism evidence="2 3">
    <name type="scientific">Microlunatus capsulatus</name>
    <dbReference type="NCBI Taxonomy" id="99117"/>
    <lineage>
        <taxon>Bacteria</taxon>
        <taxon>Bacillati</taxon>
        <taxon>Actinomycetota</taxon>
        <taxon>Actinomycetes</taxon>
        <taxon>Propionibacteriales</taxon>
        <taxon>Propionibacteriaceae</taxon>
        <taxon>Microlunatus</taxon>
    </lineage>
</organism>
<feature type="transmembrane region" description="Helical" evidence="1">
    <location>
        <begin position="166"/>
        <end position="186"/>
    </location>
</feature>
<evidence type="ECO:0000313" key="3">
    <source>
        <dbReference type="Proteomes" id="UP000758168"/>
    </source>
</evidence>
<reference evidence="2 3" key="1">
    <citation type="submission" date="2021-03" db="EMBL/GenBank/DDBJ databases">
        <title>Sequencing the genomes of 1000 actinobacteria strains.</title>
        <authorList>
            <person name="Klenk H.-P."/>
        </authorList>
    </citation>
    <scope>NUCLEOTIDE SEQUENCE [LARGE SCALE GENOMIC DNA]</scope>
    <source>
        <strain evidence="2 3">DSM 12936</strain>
    </source>
</reference>
<keyword evidence="1" id="KW-0472">Membrane</keyword>
<feature type="transmembrane region" description="Helical" evidence="1">
    <location>
        <begin position="101"/>
        <end position="123"/>
    </location>
</feature>
<feature type="transmembrane region" description="Helical" evidence="1">
    <location>
        <begin position="69"/>
        <end position="89"/>
    </location>
</feature>
<feature type="transmembrane region" description="Helical" evidence="1">
    <location>
        <begin position="198"/>
        <end position="220"/>
    </location>
</feature>
<accession>A0ABS4Z2X2</accession>
<feature type="transmembrane region" description="Helical" evidence="1">
    <location>
        <begin position="135"/>
        <end position="159"/>
    </location>
</feature>
<feature type="transmembrane region" description="Helical" evidence="1">
    <location>
        <begin position="227"/>
        <end position="248"/>
    </location>
</feature>
<evidence type="ECO:0000256" key="1">
    <source>
        <dbReference type="SAM" id="Phobius"/>
    </source>
</evidence>
<sequence length="311" mass="31181">MTATTPTADPPPRPRPLPAWLGVLVGIAAAGVGLLPWLVTGLRLPLQNLWAVETRPEDMPRVLLPFNQYLLVLLIGVLVTGSVLAGLAARVLRERLPRGGVLAVAAGLLLVQLVAVVQTTAVVHAGLTERLAATLYLLALVGVAGLSVLVGAVALALVATAPPGGAVVGLCVGALALGPWLSGLVVPSGSGYPSPGVLALLTALRWVPPVLVGLAVAWAGLRTPGRVAAAVVGLLLVWVVPALTTGLVNAGGSRALARDPAELVAYAAEVFRAALTTPALALPPIAVAVLVAVVGLVVGPVLRRRGGGDGA</sequence>
<proteinExistence type="predicted"/>
<dbReference type="EMBL" id="JAGIOB010000001">
    <property type="protein sequence ID" value="MBP2415388.1"/>
    <property type="molecule type" value="Genomic_DNA"/>
</dbReference>
<evidence type="ECO:0000313" key="2">
    <source>
        <dbReference type="EMBL" id="MBP2415388.1"/>
    </source>
</evidence>
<name>A0ABS4Z2X2_9ACTN</name>
<keyword evidence="3" id="KW-1185">Reference proteome</keyword>
<gene>
    <name evidence="2" type="ORF">JOF54_000310</name>
</gene>
<feature type="transmembrane region" description="Helical" evidence="1">
    <location>
        <begin position="281"/>
        <end position="302"/>
    </location>
</feature>
<keyword evidence="1" id="KW-0812">Transmembrane</keyword>
<keyword evidence="1" id="KW-1133">Transmembrane helix</keyword>
<dbReference type="Proteomes" id="UP000758168">
    <property type="component" value="Unassembled WGS sequence"/>
</dbReference>
<protein>
    <submittedName>
        <fullName evidence="2">Uncharacterized protein</fullName>
    </submittedName>
</protein>
<dbReference type="RefSeq" id="WP_210052371.1">
    <property type="nucleotide sequence ID" value="NZ_BAAAMH010000036.1"/>
</dbReference>
<feature type="transmembrane region" description="Helical" evidence="1">
    <location>
        <begin position="20"/>
        <end position="39"/>
    </location>
</feature>
<comment type="caution">
    <text evidence="2">The sequence shown here is derived from an EMBL/GenBank/DDBJ whole genome shotgun (WGS) entry which is preliminary data.</text>
</comment>